<sequence length="81" mass="8547">MRRHQWGPCRHLGEQPGAAINPVTVEGHKEVTGVKIGGFVSPLAVQCITLVPRLSASACSRKVQDVTSSQLLGTLLQCGLG</sequence>
<organism evidence="1 2">
    <name type="scientific">Liparis tanakae</name>
    <name type="common">Tanaka's snailfish</name>
    <dbReference type="NCBI Taxonomy" id="230148"/>
    <lineage>
        <taxon>Eukaryota</taxon>
        <taxon>Metazoa</taxon>
        <taxon>Chordata</taxon>
        <taxon>Craniata</taxon>
        <taxon>Vertebrata</taxon>
        <taxon>Euteleostomi</taxon>
        <taxon>Actinopterygii</taxon>
        <taxon>Neopterygii</taxon>
        <taxon>Teleostei</taxon>
        <taxon>Neoteleostei</taxon>
        <taxon>Acanthomorphata</taxon>
        <taxon>Eupercaria</taxon>
        <taxon>Perciformes</taxon>
        <taxon>Cottioidei</taxon>
        <taxon>Cottales</taxon>
        <taxon>Liparidae</taxon>
        <taxon>Liparis</taxon>
    </lineage>
</organism>
<keyword evidence="2" id="KW-1185">Reference proteome</keyword>
<dbReference type="Proteomes" id="UP000314294">
    <property type="component" value="Unassembled WGS sequence"/>
</dbReference>
<gene>
    <name evidence="1" type="ORF">EYF80_033851</name>
</gene>
<dbReference type="AlphaFoldDB" id="A0A4Z2GS17"/>
<name>A0A4Z2GS17_9TELE</name>
<evidence type="ECO:0000313" key="2">
    <source>
        <dbReference type="Proteomes" id="UP000314294"/>
    </source>
</evidence>
<accession>A0A4Z2GS17</accession>
<dbReference type="EMBL" id="SRLO01000442">
    <property type="protein sequence ID" value="TNN55915.1"/>
    <property type="molecule type" value="Genomic_DNA"/>
</dbReference>
<protein>
    <submittedName>
        <fullName evidence="1">Uncharacterized protein</fullName>
    </submittedName>
</protein>
<evidence type="ECO:0000313" key="1">
    <source>
        <dbReference type="EMBL" id="TNN55915.1"/>
    </source>
</evidence>
<comment type="caution">
    <text evidence="1">The sequence shown here is derived from an EMBL/GenBank/DDBJ whole genome shotgun (WGS) entry which is preliminary data.</text>
</comment>
<proteinExistence type="predicted"/>
<reference evidence="1 2" key="1">
    <citation type="submission" date="2019-03" db="EMBL/GenBank/DDBJ databases">
        <title>First draft genome of Liparis tanakae, snailfish: a comprehensive survey of snailfish specific genes.</title>
        <authorList>
            <person name="Kim W."/>
            <person name="Song I."/>
            <person name="Jeong J.-H."/>
            <person name="Kim D."/>
            <person name="Kim S."/>
            <person name="Ryu S."/>
            <person name="Song J.Y."/>
            <person name="Lee S.K."/>
        </authorList>
    </citation>
    <scope>NUCLEOTIDE SEQUENCE [LARGE SCALE GENOMIC DNA]</scope>
    <source>
        <tissue evidence="1">Muscle</tissue>
    </source>
</reference>